<dbReference type="RefSeq" id="YP_009818454.1">
    <property type="nucleotide sequence ID" value="NC_048139.1"/>
</dbReference>
<sequence length="157" mass="17427">MSTPTPTTALARRWKSDINLGTDSVPDWQPLIAITEFQPTFPPNIEESSTYDSDGWAENEKTAQSWEVAVTFNRRINDQTLVYNDVHEAIRLAAFAYGSAARVHLRFYDRNGLPEAYEGKALVEWEDQGGEYNALGQVSATFTGDGALELIDNPLAA</sequence>
<keyword evidence="2" id="KW-1185">Reference proteome</keyword>
<dbReference type="EMBL" id="MK279841">
    <property type="protein sequence ID" value="AZS06658.1"/>
    <property type="molecule type" value="Genomic_DNA"/>
</dbReference>
<evidence type="ECO:0000313" key="1">
    <source>
        <dbReference type="EMBL" id="AZS06658.1"/>
    </source>
</evidence>
<dbReference type="NCBIfam" id="NF047353">
    <property type="entry name" value="tube_lmo2291"/>
    <property type="match status" value="1"/>
</dbReference>
<gene>
    <name evidence="1" type="primary">18</name>
    <name evidence="1" type="ORF">SEA_HIYAA_18</name>
</gene>
<evidence type="ECO:0000313" key="2">
    <source>
        <dbReference type="Proteomes" id="UP000287372"/>
    </source>
</evidence>
<protein>
    <submittedName>
        <fullName evidence="1">Major tail protein</fullName>
    </submittedName>
</protein>
<proteinExistence type="predicted"/>
<organism evidence="1 2">
    <name type="scientific">Streptomyces phage Hiyaa</name>
    <dbReference type="NCBI Taxonomy" id="2499072"/>
    <lineage>
        <taxon>Viruses</taxon>
        <taxon>Duplodnaviria</taxon>
        <taxon>Heunggongvirae</taxon>
        <taxon>Uroviricota</taxon>
        <taxon>Caudoviricetes</taxon>
        <taxon>Hiyaavirus</taxon>
        <taxon>Hiyaavirus hiyaa</taxon>
    </lineage>
</organism>
<dbReference type="GeneID" id="55009796"/>
<reference evidence="1 2" key="1">
    <citation type="submission" date="2018-12" db="EMBL/GenBank/DDBJ databases">
        <authorList>
            <person name="Lieu J.K."/>
            <person name="Tian C.Z."/>
            <person name="Hsaio W.J."/>
            <person name="Shaffer C.D."/>
            <person name="Weston-Hafer K.A."/>
            <person name="Russell D.A."/>
            <person name="Pope W.H."/>
            <person name="Jacobs-Sera D."/>
            <person name="Hendrix R.W."/>
            <person name="Hatfull G.F."/>
        </authorList>
    </citation>
    <scope>NUCLEOTIDE SEQUENCE [LARGE SCALE GENOMIC DNA]</scope>
</reference>
<accession>A0A3S9U8Q7</accession>
<dbReference type="KEGG" id="vg:55009796"/>
<name>A0A3S9U8Q7_9CAUD</name>
<dbReference type="Proteomes" id="UP000287372">
    <property type="component" value="Segment"/>
</dbReference>